<evidence type="ECO:0000313" key="2">
    <source>
        <dbReference type="EMBL" id="GAH02613.1"/>
    </source>
</evidence>
<feature type="transmembrane region" description="Helical" evidence="1">
    <location>
        <begin position="171"/>
        <end position="189"/>
    </location>
</feature>
<keyword evidence="1" id="KW-0472">Membrane</keyword>
<keyword evidence="1" id="KW-1133">Transmembrane helix</keyword>
<dbReference type="AlphaFoldDB" id="X1E1T1"/>
<feature type="non-terminal residue" evidence="2">
    <location>
        <position position="191"/>
    </location>
</feature>
<sequence>MIPIIFPSSREIFELLEEGEWLFDVWYGIALENTFSFYTILIIEIIVFIGGLTLFLIGLIYSFRAKRVNKKIINCGVYKFIRHPQNVGIILTSLPCVFILPGIEDLGIQIGGIPLRILFIVCMIIYSDLQELNIQQKFPEEFKTYKENVGFFIPKIRRGEIGKISAKKKNYFLRYYVLILSWFFSILIIEV</sequence>
<evidence type="ECO:0000256" key="1">
    <source>
        <dbReference type="SAM" id="Phobius"/>
    </source>
</evidence>
<gene>
    <name evidence="2" type="ORF">S01H4_39845</name>
</gene>
<feature type="transmembrane region" description="Helical" evidence="1">
    <location>
        <begin position="35"/>
        <end position="63"/>
    </location>
</feature>
<feature type="transmembrane region" description="Helical" evidence="1">
    <location>
        <begin position="84"/>
        <end position="100"/>
    </location>
</feature>
<evidence type="ECO:0008006" key="3">
    <source>
        <dbReference type="Google" id="ProtNLM"/>
    </source>
</evidence>
<accession>X1E1T1</accession>
<reference evidence="2" key="1">
    <citation type="journal article" date="2014" name="Front. Microbiol.">
        <title>High frequency of phylogenetically diverse reductive dehalogenase-homologous genes in deep subseafloor sedimentary metagenomes.</title>
        <authorList>
            <person name="Kawai M."/>
            <person name="Futagami T."/>
            <person name="Toyoda A."/>
            <person name="Takaki Y."/>
            <person name="Nishi S."/>
            <person name="Hori S."/>
            <person name="Arai W."/>
            <person name="Tsubouchi T."/>
            <person name="Morono Y."/>
            <person name="Uchiyama I."/>
            <person name="Ito T."/>
            <person name="Fujiyama A."/>
            <person name="Inagaki F."/>
            <person name="Takami H."/>
        </authorList>
    </citation>
    <scope>NUCLEOTIDE SEQUENCE</scope>
    <source>
        <strain evidence="2">Expedition CK06-06</strain>
    </source>
</reference>
<protein>
    <recommendedName>
        <fullName evidence="3">NnrU domain-containing protein</fullName>
    </recommendedName>
</protein>
<proteinExistence type="predicted"/>
<organism evidence="2">
    <name type="scientific">marine sediment metagenome</name>
    <dbReference type="NCBI Taxonomy" id="412755"/>
    <lineage>
        <taxon>unclassified sequences</taxon>
        <taxon>metagenomes</taxon>
        <taxon>ecological metagenomes</taxon>
    </lineage>
</organism>
<comment type="caution">
    <text evidence="2">The sequence shown here is derived from an EMBL/GenBank/DDBJ whole genome shotgun (WGS) entry which is preliminary data.</text>
</comment>
<feature type="transmembrane region" description="Helical" evidence="1">
    <location>
        <begin position="106"/>
        <end position="126"/>
    </location>
</feature>
<dbReference type="Gene3D" id="1.20.120.1630">
    <property type="match status" value="1"/>
</dbReference>
<name>X1E1T1_9ZZZZ</name>
<dbReference type="EMBL" id="BART01021634">
    <property type="protein sequence ID" value="GAH02613.1"/>
    <property type="molecule type" value="Genomic_DNA"/>
</dbReference>
<keyword evidence="1" id="KW-0812">Transmembrane</keyword>